<name>A0A9D1DFY0_9FIRM</name>
<dbReference type="AlphaFoldDB" id="A0A9D1DFY0"/>
<gene>
    <name evidence="2" type="ORF">IAB89_08850</name>
</gene>
<keyword evidence="1" id="KW-0472">Membrane</keyword>
<reference evidence="2" key="1">
    <citation type="submission" date="2020-10" db="EMBL/GenBank/DDBJ databases">
        <authorList>
            <person name="Gilroy R."/>
        </authorList>
    </citation>
    <scope>NUCLEOTIDE SEQUENCE</scope>
    <source>
        <strain evidence="2">ChiSxjej1B13-7958</strain>
    </source>
</reference>
<keyword evidence="1" id="KW-0812">Transmembrane</keyword>
<organism evidence="2 3">
    <name type="scientific">Candidatus Caccousia avicola</name>
    <dbReference type="NCBI Taxonomy" id="2840721"/>
    <lineage>
        <taxon>Bacteria</taxon>
        <taxon>Bacillati</taxon>
        <taxon>Bacillota</taxon>
        <taxon>Clostridia</taxon>
        <taxon>Eubacteriales</taxon>
        <taxon>Oscillospiraceae</taxon>
        <taxon>Oscillospiraceae incertae sedis</taxon>
        <taxon>Candidatus Caccousia</taxon>
    </lineage>
</organism>
<evidence type="ECO:0000313" key="3">
    <source>
        <dbReference type="Proteomes" id="UP000824242"/>
    </source>
</evidence>
<dbReference type="Proteomes" id="UP000824242">
    <property type="component" value="Unassembled WGS sequence"/>
</dbReference>
<protein>
    <submittedName>
        <fullName evidence="2">Uncharacterized protein</fullName>
    </submittedName>
</protein>
<reference evidence="2" key="2">
    <citation type="journal article" date="2021" name="PeerJ">
        <title>Extensive microbial diversity within the chicken gut microbiome revealed by metagenomics and culture.</title>
        <authorList>
            <person name="Gilroy R."/>
            <person name="Ravi A."/>
            <person name="Getino M."/>
            <person name="Pursley I."/>
            <person name="Horton D.L."/>
            <person name="Alikhan N.F."/>
            <person name="Baker D."/>
            <person name="Gharbi K."/>
            <person name="Hall N."/>
            <person name="Watson M."/>
            <person name="Adriaenssens E.M."/>
            <person name="Foster-Nyarko E."/>
            <person name="Jarju S."/>
            <person name="Secka A."/>
            <person name="Antonio M."/>
            <person name="Oren A."/>
            <person name="Chaudhuri R.R."/>
            <person name="La Ragione R."/>
            <person name="Hildebrand F."/>
            <person name="Pallen M.J."/>
        </authorList>
    </citation>
    <scope>NUCLEOTIDE SEQUENCE</scope>
    <source>
        <strain evidence="2">ChiSxjej1B13-7958</strain>
    </source>
</reference>
<feature type="transmembrane region" description="Helical" evidence="1">
    <location>
        <begin position="187"/>
        <end position="203"/>
    </location>
</feature>
<feature type="transmembrane region" description="Helical" evidence="1">
    <location>
        <begin position="55"/>
        <end position="79"/>
    </location>
</feature>
<keyword evidence="1" id="KW-1133">Transmembrane helix</keyword>
<feature type="transmembrane region" description="Helical" evidence="1">
    <location>
        <begin position="100"/>
        <end position="127"/>
    </location>
</feature>
<evidence type="ECO:0000313" key="2">
    <source>
        <dbReference type="EMBL" id="HIR47744.1"/>
    </source>
</evidence>
<evidence type="ECO:0000256" key="1">
    <source>
        <dbReference type="SAM" id="Phobius"/>
    </source>
</evidence>
<feature type="transmembrane region" description="Helical" evidence="1">
    <location>
        <begin position="209"/>
        <end position="231"/>
    </location>
</feature>
<accession>A0A9D1DFY0</accession>
<feature type="transmembrane region" description="Helical" evidence="1">
    <location>
        <begin position="158"/>
        <end position="180"/>
    </location>
</feature>
<dbReference type="EMBL" id="DVGZ01000095">
    <property type="protein sequence ID" value="HIR47744.1"/>
    <property type="molecule type" value="Genomic_DNA"/>
</dbReference>
<comment type="caution">
    <text evidence="2">The sequence shown here is derived from an EMBL/GenBank/DDBJ whole genome shotgun (WGS) entry which is preliminary data.</text>
</comment>
<proteinExistence type="predicted"/>
<sequence>MNRHVSILMWLSRSSFWKLLLLLGISVGVQAVWFFLVLSGNPLASLEELAGGGSLAVPFLVCFLLASALLSATGCEMGTRSGYTLRRLSVSERTVFAWQWGYNSACFLLLWLAELLTAFGLCTLYTMKADPSLVSEQTLFLAFYRNALLHALLPLEDVFFWIRNLLFALVLGAACAVLSYRQRRGRLGWEIAAVCMTVLFAFPSELGQWEWNIIALALLAFLLLEICVFVWGKEGSEDEKREV</sequence>